<dbReference type="InterPro" id="IPR057691">
    <property type="entry name" value="DUF7931"/>
</dbReference>
<comment type="caution">
    <text evidence="2">The sequence shown here is derived from an EMBL/GenBank/DDBJ whole genome shotgun (WGS) entry which is preliminary data.</text>
</comment>
<dbReference type="Pfam" id="PF25559">
    <property type="entry name" value="DUF7931"/>
    <property type="match status" value="1"/>
</dbReference>
<evidence type="ECO:0000313" key="2">
    <source>
        <dbReference type="EMBL" id="EPD12617.1"/>
    </source>
</evidence>
<feature type="domain" description="DUF7931" evidence="1">
    <location>
        <begin position="27"/>
        <end position="170"/>
    </location>
</feature>
<gene>
    <name evidence="2" type="ORF">L196_08429</name>
</gene>
<reference evidence="2 3" key="1">
    <citation type="journal article" date="2013" name="Genome Announc.">
        <title>Genome Sequence of the Pyrene- and Fluoranthene-Degrading Bacterium Cycloclasticus sp. Strain PY97M.</title>
        <authorList>
            <person name="Cui Z."/>
            <person name="Xu G."/>
            <person name="Li Q."/>
            <person name="Gao W."/>
            <person name="Zheng L."/>
        </authorList>
    </citation>
    <scope>NUCLEOTIDE SEQUENCE [LARGE SCALE GENOMIC DNA]</scope>
    <source>
        <strain evidence="2 3">PY97M</strain>
    </source>
</reference>
<protein>
    <submittedName>
        <fullName evidence="2">GNAT family acetyltransferase</fullName>
    </submittedName>
</protein>
<dbReference type="EMBL" id="ASHL01000007">
    <property type="protein sequence ID" value="EPD12617.1"/>
    <property type="molecule type" value="Genomic_DNA"/>
</dbReference>
<dbReference type="AlphaFoldDB" id="A0AB33Z031"/>
<sequence>MSIYELEHAVFRETKTTFNLNSFEENKLALVCLINQAHTDINIYSHTLNPLVFDTEAVIFACEQFCLKNHRTHINVLVNETRPITRISHRLLGLSHRFSSSISFKKVAAASPPREDDFVCFDKSAYLQIPNYQHYVGLCNFSDADRTAQFLSYFKSAWEISSPDIELRSLPL</sequence>
<dbReference type="RefSeq" id="WP_016390639.1">
    <property type="nucleotide sequence ID" value="NZ_FQZJ01000005.1"/>
</dbReference>
<evidence type="ECO:0000313" key="3">
    <source>
        <dbReference type="Proteomes" id="UP000015462"/>
    </source>
</evidence>
<organism evidence="2 3">
    <name type="scientific">Cycloclasticus pugetii</name>
    <dbReference type="NCBI Taxonomy" id="34068"/>
    <lineage>
        <taxon>Bacteria</taxon>
        <taxon>Pseudomonadati</taxon>
        <taxon>Pseudomonadota</taxon>
        <taxon>Gammaproteobacteria</taxon>
        <taxon>Thiotrichales</taxon>
        <taxon>Piscirickettsiaceae</taxon>
        <taxon>Cycloclasticus</taxon>
    </lineage>
</organism>
<keyword evidence="3" id="KW-1185">Reference proteome</keyword>
<accession>A0AB33Z031</accession>
<evidence type="ECO:0000259" key="1">
    <source>
        <dbReference type="Pfam" id="PF25559"/>
    </source>
</evidence>
<dbReference type="Proteomes" id="UP000015462">
    <property type="component" value="Unassembled WGS sequence"/>
</dbReference>
<name>A0AB33Z031_9GAMM</name>
<proteinExistence type="predicted"/>